<keyword evidence="4" id="KW-0378">Hydrolase</keyword>
<accession>A0ABN8MJV9</accession>
<dbReference type="PROSITE" id="PS51462">
    <property type="entry name" value="NUDIX"/>
    <property type="match status" value="1"/>
</dbReference>
<dbReference type="PROSITE" id="PS00893">
    <property type="entry name" value="NUDIX_BOX"/>
    <property type="match status" value="1"/>
</dbReference>
<dbReference type="CDD" id="cd18869">
    <property type="entry name" value="NUDIX_U8_SnoRNA_DE_Nudt16"/>
    <property type="match status" value="1"/>
</dbReference>
<evidence type="ECO:0000256" key="11">
    <source>
        <dbReference type="ARBA" id="ARBA00041450"/>
    </source>
</evidence>
<comment type="catalytic activity">
    <reaction evidence="16">
        <text>IDP + H2O = IMP + phosphate + H(+)</text>
        <dbReference type="Rhea" id="RHEA:35207"/>
        <dbReference type="ChEBI" id="CHEBI:15377"/>
        <dbReference type="ChEBI" id="CHEBI:15378"/>
        <dbReference type="ChEBI" id="CHEBI:43474"/>
        <dbReference type="ChEBI" id="CHEBI:58053"/>
        <dbReference type="ChEBI" id="CHEBI:58280"/>
        <dbReference type="EC" id="3.6.1.64"/>
    </reaction>
    <physiologicalReaction direction="left-to-right" evidence="16">
        <dbReference type="Rhea" id="RHEA:35208"/>
    </physiologicalReaction>
</comment>
<evidence type="ECO:0000256" key="4">
    <source>
        <dbReference type="ARBA" id="ARBA00022801"/>
    </source>
</evidence>
<evidence type="ECO:0000256" key="6">
    <source>
        <dbReference type="ARBA" id="ARBA00023080"/>
    </source>
</evidence>
<dbReference type="EMBL" id="CALNXI010000514">
    <property type="protein sequence ID" value="CAH3028470.1"/>
    <property type="molecule type" value="Genomic_DNA"/>
</dbReference>
<evidence type="ECO:0000256" key="1">
    <source>
        <dbReference type="ARBA" id="ARBA00001941"/>
    </source>
</evidence>
<dbReference type="Pfam" id="PF22327">
    <property type="entry name" value="Nudt16-like"/>
    <property type="match status" value="1"/>
</dbReference>
<evidence type="ECO:0000256" key="12">
    <source>
        <dbReference type="ARBA" id="ARBA00041656"/>
    </source>
</evidence>
<feature type="domain" description="Nudix hydrolase" evidence="18">
    <location>
        <begin position="19"/>
        <end position="176"/>
    </location>
</feature>
<dbReference type="PANTHER" id="PTHR31699">
    <property type="entry name" value="NUDIX T16 FAMILY MEMBER"/>
    <property type="match status" value="1"/>
</dbReference>
<proteinExistence type="inferred from homology"/>
<dbReference type="EC" id="3.6.1.64" evidence="9"/>
<dbReference type="InterPro" id="IPR054754">
    <property type="entry name" value="NudT16"/>
</dbReference>
<evidence type="ECO:0000256" key="2">
    <source>
        <dbReference type="ARBA" id="ARBA00004604"/>
    </source>
</evidence>
<evidence type="ECO:0000256" key="7">
    <source>
        <dbReference type="ARBA" id="ARBA00023242"/>
    </source>
</evidence>
<organism evidence="19 20">
    <name type="scientific">Porites evermanni</name>
    <dbReference type="NCBI Taxonomy" id="104178"/>
    <lineage>
        <taxon>Eukaryota</taxon>
        <taxon>Metazoa</taxon>
        <taxon>Cnidaria</taxon>
        <taxon>Anthozoa</taxon>
        <taxon>Hexacorallia</taxon>
        <taxon>Scleractinia</taxon>
        <taxon>Fungiina</taxon>
        <taxon>Poritidae</taxon>
        <taxon>Porites</taxon>
    </lineage>
</organism>
<evidence type="ECO:0000256" key="13">
    <source>
        <dbReference type="ARBA" id="ARBA00042015"/>
    </source>
</evidence>
<evidence type="ECO:0000256" key="3">
    <source>
        <dbReference type="ARBA" id="ARBA00004642"/>
    </source>
</evidence>
<keyword evidence="5" id="KW-0694">RNA-binding</keyword>
<evidence type="ECO:0000256" key="15">
    <source>
        <dbReference type="ARBA" id="ARBA00047661"/>
    </source>
</evidence>
<gene>
    <name evidence="19" type="ORF">PEVE_00034188</name>
</gene>
<sequence>MASFTTSVISRANALALQGYKHCCHVMLHCPVEEKLFGFYPVKHAVLMQLRFDGCFGFPGGFVDEGEDLETAINREVVEELGKTVEPVNIEKDNYVISHLYEENVPELNLTKKLCLHFFAKKVPLAQFLELEKRNPDAPDLGYEVLGVIRCPLYIMRDKKGGFPSFLRNKFVGNSREQLLIGLEHANVLTQQEIREAVHLSQLIPEITPKL</sequence>
<dbReference type="PANTHER" id="PTHR31699:SF1">
    <property type="entry name" value="U8 SNORNA-DECAPPING ENZYME"/>
    <property type="match status" value="1"/>
</dbReference>
<comment type="catalytic activity">
    <reaction evidence="15">
        <text>a 5'-end (N(7)-methyl 5'-triphosphoguanosine)-ribonucleoside in mRNA + H2O = N(7)-methyl-GDP + a 5'-end phospho-ribonucleoside in mRNA + 2 H(+)</text>
        <dbReference type="Rhea" id="RHEA:67484"/>
        <dbReference type="Rhea" id="RHEA-COMP:15692"/>
        <dbReference type="Rhea" id="RHEA-COMP:17167"/>
        <dbReference type="ChEBI" id="CHEBI:15377"/>
        <dbReference type="ChEBI" id="CHEBI:15378"/>
        <dbReference type="ChEBI" id="CHEBI:63714"/>
        <dbReference type="ChEBI" id="CHEBI:138282"/>
        <dbReference type="ChEBI" id="CHEBI:156461"/>
        <dbReference type="EC" id="3.6.1.62"/>
    </reaction>
    <physiologicalReaction direction="left-to-right" evidence="15">
        <dbReference type="Rhea" id="RHEA:67485"/>
    </physiologicalReaction>
</comment>
<reference evidence="19 20" key="1">
    <citation type="submission" date="2022-05" db="EMBL/GenBank/DDBJ databases">
        <authorList>
            <consortium name="Genoscope - CEA"/>
            <person name="William W."/>
        </authorList>
    </citation>
    <scope>NUCLEOTIDE SEQUENCE [LARGE SCALE GENOMIC DNA]</scope>
</reference>
<evidence type="ECO:0000256" key="16">
    <source>
        <dbReference type="ARBA" id="ARBA00047875"/>
    </source>
</evidence>
<comment type="catalytic activity">
    <reaction evidence="17">
        <text>dIDP + H2O = dIMP + phosphate + H(+)</text>
        <dbReference type="Rhea" id="RHEA:35211"/>
        <dbReference type="ChEBI" id="CHEBI:15377"/>
        <dbReference type="ChEBI" id="CHEBI:15378"/>
        <dbReference type="ChEBI" id="CHEBI:43474"/>
        <dbReference type="ChEBI" id="CHEBI:61194"/>
        <dbReference type="ChEBI" id="CHEBI:62286"/>
        <dbReference type="EC" id="3.6.1.64"/>
    </reaction>
    <physiologicalReaction direction="left-to-right" evidence="17">
        <dbReference type="Rhea" id="RHEA:35212"/>
    </physiologicalReaction>
</comment>
<comment type="caution">
    <text evidence="19">The sequence shown here is derived from an EMBL/GenBank/DDBJ whole genome shotgun (WGS) entry which is preliminary data.</text>
</comment>
<evidence type="ECO:0000256" key="5">
    <source>
        <dbReference type="ARBA" id="ARBA00022884"/>
    </source>
</evidence>
<dbReference type="Proteomes" id="UP001159427">
    <property type="component" value="Unassembled WGS sequence"/>
</dbReference>
<evidence type="ECO:0000256" key="14">
    <source>
        <dbReference type="ARBA" id="ARBA00043162"/>
    </source>
</evidence>
<evidence type="ECO:0000313" key="19">
    <source>
        <dbReference type="EMBL" id="CAH3028470.1"/>
    </source>
</evidence>
<evidence type="ECO:0000256" key="8">
    <source>
        <dbReference type="ARBA" id="ARBA00038173"/>
    </source>
</evidence>
<evidence type="ECO:0000259" key="18">
    <source>
        <dbReference type="PROSITE" id="PS51462"/>
    </source>
</evidence>
<keyword evidence="7" id="KW-0539">Nucleus</keyword>
<protein>
    <recommendedName>
        <fullName evidence="10">U8 snoRNA-decapping enzyme</fullName>
        <ecNumber evidence="9">3.6.1.64</ecNumber>
    </recommendedName>
    <alternativeName>
        <fullName evidence="13">IDP phosphatase</fullName>
    </alternativeName>
    <alternativeName>
        <fullName evidence="11">Inosine diphosphate phosphatase</fullName>
    </alternativeName>
    <alternativeName>
        <fullName evidence="12">Nucleoside diphosphate-linked moiety X motif 16</fullName>
    </alternativeName>
    <alternativeName>
        <fullName evidence="14">m7GpppN-mRNA hydrolase</fullName>
    </alternativeName>
</protein>
<keyword evidence="20" id="KW-1185">Reference proteome</keyword>
<dbReference type="Gene3D" id="3.90.79.10">
    <property type="entry name" value="Nucleoside Triphosphate Pyrophosphohydrolase"/>
    <property type="match status" value="1"/>
</dbReference>
<evidence type="ECO:0000313" key="20">
    <source>
        <dbReference type="Proteomes" id="UP001159427"/>
    </source>
</evidence>
<comment type="similarity">
    <text evidence="8">Belongs to the Nudix hydrolase family. NUDT16 subfamily.</text>
</comment>
<evidence type="ECO:0000256" key="10">
    <source>
        <dbReference type="ARBA" id="ARBA00039871"/>
    </source>
</evidence>
<dbReference type="InterPro" id="IPR000086">
    <property type="entry name" value="NUDIX_hydrolase_dom"/>
</dbReference>
<evidence type="ECO:0000256" key="17">
    <source>
        <dbReference type="ARBA" id="ARBA00048945"/>
    </source>
</evidence>
<dbReference type="InterPro" id="IPR015797">
    <property type="entry name" value="NUDIX_hydrolase-like_dom_sf"/>
</dbReference>
<comment type="subcellular location">
    <subcellularLocation>
        <location evidence="2">Nucleus</location>
        <location evidence="2">Nucleolus</location>
    </subcellularLocation>
    <subcellularLocation>
        <location evidence="3">Nucleus</location>
        <location evidence="3">Nucleoplasm</location>
    </subcellularLocation>
</comment>
<evidence type="ECO:0000256" key="9">
    <source>
        <dbReference type="ARBA" id="ARBA00038899"/>
    </source>
</evidence>
<dbReference type="SUPFAM" id="SSF55811">
    <property type="entry name" value="Nudix"/>
    <property type="match status" value="1"/>
</dbReference>
<keyword evidence="6" id="KW-0546">Nucleotide metabolism</keyword>
<dbReference type="InterPro" id="IPR020084">
    <property type="entry name" value="NUDIX_hydrolase_CS"/>
</dbReference>
<comment type="cofactor">
    <cofactor evidence="1">
        <name>Co(2+)</name>
        <dbReference type="ChEBI" id="CHEBI:48828"/>
    </cofactor>
</comment>
<name>A0ABN8MJV9_9CNID</name>